<protein>
    <submittedName>
        <fullName evidence="1 3">Uncharacterized protein</fullName>
    </submittedName>
</protein>
<dbReference type="AlphaFoldDB" id="A0A183ISG2"/>
<dbReference type="EMBL" id="UZAM01009856">
    <property type="protein sequence ID" value="VDP10300.1"/>
    <property type="molecule type" value="Genomic_DNA"/>
</dbReference>
<organism evidence="3">
    <name type="scientific">Soboliphyme baturini</name>
    <dbReference type="NCBI Taxonomy" id="241478"/>
    <lineage>
        <taxon>Eukaryota</taxon>
        <taxon>Metazoa</taxon>
        <taxon>Ecdysozoa</taxon>
        <taxon>Nematoda</taxon>
        <taxon>Enoplea</taxon>
        <taxon>Dorylaimia</taxon>
        <taxon>Dioctophymatida</taxon>
        <taxon>Dioctophymatoidea</taxon>
        <taxon>Soboliphymatidae</taxon>
        <taxon>Soboliphyme</taxon>
    </lineage>
</organism>
<reference evidence="1 2" key="2">
    <citation type="submission" date="2018-11" db="EMBL/GenBank/DDBJ databases">
        <authorList>
            <consortium name="Pathogen Informatics"/>
        </authorList>
    </citation>
    <scope>NUCLEOTIDE SEQUENCE [LARGE SCALE GENOMIC DNA]</scope>
</reference>
<accession>A0A183ISG2</accession>
<name>A0A183ISG2_9BILA</name>
<evidence type="ECO:0000313" key="1">
    <source>
        <dbReference type="EMBL" id="VDP10300.1"/>
    </source>
</evidence>
<sequence>MEVVDHYATAEAREDTTPLSLVKAAACNGGLSAKVIGSENSHSLMIVVDPPQGDAIERRTESPTTLVLRRSPSFVSSSPPPPPPSPIVAAVAAAAAAAAAAAGDQQPSAQLQQQQPVAAPLEDIIDGFSFLSFTSLEELMVSVCSESGSRPIAVSSTIEWLNLSSHCPPGLPPLPFLHPSVVRVESVVFCCFLRSFYARYDLPTDRMSLSSVVRVRLSHCVAPARAEVAETDDLLPATKFFSRNHKLRQRRKPQPPSTPCLTFVNKGQWPMD</sequence>
<evidence type="ECO:0000313" key="3">
    <source>
        <dbReference type="WBParaSite" id="SBAD_0000681401-mRNA-1"/>
    </source>
</evidence>
<keyword evidence="2" id="KW-1185">Reference proteome</keyword>
<dbReference type="WBParaSite" id="SBAD_0000681401-mRNA-1">
    <property type="protein sequence ID" value="SBAD_0000681401-mRNA-1"/>
    <property type="gene ID" value="SBAD_0000681401"/>
</dbReference>
<proteinExistence type="predicted"/>
<reference evidence="3" key="1">
    <citation type="submission" date="2016-06" db="UniProtKB">
        <authorList>
            <consortium name="WormBaseParasite"/>
        </authorList>
    </citation>
    <scope>IDENTIFICATION</scope>
</reference>
<dbReference type="Proteomes" id="UP000270296">
    <property type="component" value="Unassembled WGS sequence"/>
</dbReference>
<gene>
    <name evidence="1" type="ORF">SBAD_LOCUS6559</name>
</gene>
<evidence type="ECO:0000313" key="2">
    <source>
        <dbReference type="Proteomes" id="UP000270296"/>
    </source>
</evidence>